<accession>A0A383BWB5</accession>
<evidence type="ECO:0000256" key="3">
    <source>
        <dbReference type="ARBA" id="ARBA00022643"/>
    </source>
</evidence>
<dbReference type="InterPro" id="IPR000262">
    <property type="entry name" value="FMN-dep_DH"/>
</dbReference>
<protein>
    <recommendedName>
        <fullName evidence="5">FMN hydroxy acid dehydrogenase domain-containing protein</fullName>
    </recommendedName>
</protein>
<dbReference type="Gene3D" id="3.20.20.70">
    <property type="entry name" value="Aldolase class I"/>
    <property type="match status" value="1"/>
</dbReference>
<sequence>MVVSSSTIHRKLPSISFMEKAARKRIPKFAFDYLQGGIGAEACLAGNRNALDSIQLAPRYLLHQPIQPKLNVNLFGQEFPLPFSPAPLGLSGLIWPNAMETIVRATTHQGMPIGLST</sequence>
<evidence type="ECO:0000259" key="5">
    <source>
        <dbReference type="PROSITE" id="PS51349"/>
    </source>
</evidence>
<organism evidence="6">
    <name type="scientific">marine metagenome</name>
    <dbReference type="NCBI Taxonomy" id="408172"/>
    <lineage>
        <taxon>unclassified sequences</taxon>
        <taxon>metagenomes</taxon>
        <taxon>ecological metagenomes</taxon>
    </lineage>
</organism>
<evidence type="ECO:0000256" key="2">
    <source>
        <dbReference type="ARBA" id="ARBA00022630"/>
    </source>
</evidence>
<dbReference type="InterPro" id="IPR013785">
    <property type="entry name" value="Aldolase_TIM"/>
</dbReference>
<feature type="domain" description="FMN hydroxy acid dehydrogenase" evidence="5">
    <location>
        <begin position="7"/>
        <end position="117"/>
    </location>
</feature>
<dbReference type="Pfam" id="PF01070">
    <property type="entry name" value="FMN_dh"/>
    <property type="match status" value="1"/>
</dbReference>
<keyword evidence="2" id="KW-0285">Flavoprotein</keyword>
<keyword evidence="4" id="KW-0560">Oxidoreductase</keyword>
<dbReference type="EMBL" id="UINC01203788">
    <property type="protein sequence ID" value="SVE24204.1"/>
    <property type="molecule type" value="Genomic_DNA"/>
</dbReference>
<dbReference type="PANTHER" id="PTHR10578">
    <property type="entry name" value="S -2-HYDROXY-ACID OXIDASE-RELATED"/>
    <property type="match status" value="1"/>
</dbReference>
<gene>
    <name evidence="6" type="ORF">METZ01_LOCUS477058</name>
</gene>
<keyword evidence="3" id="KW-0288">FMN</keyword>
<dbReference type="AlphaFoldDB" id="A0A383BWB5"/>
<evidence type="ECO:0000256" key="4">
    <source>
        <dbReference type="ARBA" id="ARBA00023002"/>
    </source>
</evidence>
<reference evidence="6" key="1">
    <citation type="submission" date="2018-05" db="EMBL/GenBank/DDBJ databases">
        <authorList>
            <person name="Lanie J.A."/>
            <person name="Ng W.-L."/>
            <person name="Kazmierczak K.M."/>
            <person name="Andrzejewski T.M."/>
            <person name="Davidsen T.M."/>
            <person name="Wayne K.J."/>
            <person name="Tettelin H."/>
            <person name="Glass J.I."/>
            <person name="Rusch D."/>
            <person name="Podicherti R."/>
            <person name="Tsui H.-C.T."/>
            <person name="Winkler M.E."/>
        </authorList>
    </citation>
    <scope>NUCLEOTIDE SEQUENCE</scope>
</reference>
<evidence type="ECO:0000313" key="6">
    <source>
        <dbReference type="EMBL" id="SVE24204.1"/>
    </source>
</evidence>
<dbReference type="GO" id="GO:0016491">
    <property type="term" value="F:oxidoreductase activity"/>
    <property type="evidence" value="ECO:0007669"/>
    <property type="project" value="UniProtKB-KW"/>
</dbReference>
<dbReference type="PROSITE" id="PS51349">
    <property type="entry name" value="FMN_HYDROXY_ACID_DH_2"/>
    <property type="match status" value="1"/>
</dbReference>
<evidence type="ECO:0000256" key="1">
    <source>
        <dbReference type="ARBA" id="ARBA00001917"/>
    </source>
</evidence>
<name>A0A383BWB5_9ZZZZ</name>
<proteinExistence type="predicted"/>
<feature type="non-terminal residue" evidence="6">
    <location>
        <position position="117"/>
    </location>
</feature>
<comment type="cofactor">
    <cofactor evidence="1">
        <name>FMN</name>
        <dbReference type="ChEBI" id="CHEBI:58210"/>
    </cofactor>
</comment>
<dbReference type="PANTHER" id="PTHR10578:SF107">
    <property type="entry name" value="2-HYDROXYACID OXIDASE 1"/>
    <property type="match status" value="1"/>
</dbReference>
<dbReference type="InterPro" id="IPR037396">
    <property type="entry name" value="FMN_HAD"/>
</dbReference>
<dbReference type="SUPFAM" id="SSF51395">
    <property type="entry name" value="FMN-linked oxidoreductases"/>
    <property type="match status" value="1"/>
</dbReference>